<evidence type="ECO:0000313" key="3">
    <source>
        <dbReference type="Proteomes" id="UP000217257"/>
    </source>
</evidence>
<evidence type="ECO:0000313" key="2">
    <source>
        <dbReference type="EMBL" id="ATB37220.1"/>
    </source>
</evidence>
<dbReference type="EMBL" id="CP022098">
    <property type="protein sequence ID" value="ATB37220.1"/>
    <property type="molecule type" value="Genomic_DNA"/>
</dbReference>
<sequence>MRKRSSDGPKRCVRLPLGRSLVLGLSLGLPLLGLVACKTWENRGKHSSPDCEKEVTIIIIGKKDIAPSPLLCLNGRVKIISECPRPLKSLTIKGPEKDTVRTLSPKVDVVIGPEQGSRQVFQIAGFIGGRYTINAEGCEDPKQDPKQDAKTGTLEVSTDPRPLPGTK</sequence>
<reference evidence="2 3" key="1">
    <citation type="submission" date="2017-06" db="EMBL/GenBank/DDBJ databases">
        <title>Sequencing and comparative analysis of myxobacterial genomes.</title>
        <authorList>
            <person name="Rupp O."/>
            <person name="Goesmann A."/>
            <person name="Sogaard-Andersen L."/>
        </authorList>
    </citation>
    <scope>NUCLEOTIDE SEQUENCE [LARGE SCALE GENOMIC DNA]</scope>
    <source>
        <strain evidence="2 3">DSM 52655</strain>
    </source>
</reference>
<gene>
    <name evidence="2" type="ORF">CYFUS_002641</name>
</gene>
<protein>
    <submittedName>
        <fullName evidence="2">Uncharacterized protein</fullName>
    </submittedName>
</protein>
<accession>A0A250J131</accession>
<dbReference type="KEGG" id="cfus:CYFUS_002641"/>
<dbReference type="AlphaFoldDB" id="A0A250J131"/>
<evidence type="ECO:0000256" key="1">
    <source>
        <dbReference type="SAM" id="MobiDB-lite"/>
    </source>
</evidence>
<dbReference type="Proteomes" id="UP000217257">
    <property type="component" value="Chromosome"/>
</dbReference>
<feature type="compositionally biased region" description="Basic and acidic residues" evidence="1">
    <location>
        <begin position="139"/>
        <end position="149"/>
    </location>
</feature>
<organism evidence="2 3">
    <name type="scientific">Cystobacter fuscus</name>
    <dbReference type="NCBI Taxonomy" id="43"/>
    <lineage>
        <taxon>Bacteria</taxon>
        <taxon>Pseudomonadati</taxon>
        <taxon>Myxococcota</taxon>
        <taxon>Myxococcia</taxon>
        <taxon>Myxococcales</taxon>
        <taxon>Cystobacterineae</taxon>
        <taxon>Archangiaceae</taxon>
        <taxon>Cystobacter</taxon>
    </lineage>
</organism>
<name>A0A250J131_9BACT</name>
<proteinExistence type="predicted"/>
<feature type="region of interest" description="Disordered" evidence="1">
    <location>
        <begin position="135"/>
        <end position="167"/>
    </location>
</feature>